<evidence type="ECO:0000313" key="10">
    <source>
        <dbReference type="EMBL" id="BAM82830.1"/>
    </source>
</evidence>
<dbReference type="Proteomes" id="UP000007014">
    <property type="component" value="Chromosome 19"/>
</dbReference>
<evidence type="ECO:0000256" key="2">
    <source>
        <dbReference type="ARBA" id="ARBA00022722"/>
    </source>
</evidence>
<reference evidence="10 11" key="1">
    <citation type="journal article" date="2004" name="Nature">
        <title>Genome sequence of the ultrasmall unicellular red alga Cyanidioschyzon merolae 10D.</title>
        <authorList>
            <person name="Matsuzaki M."/>
            <person name="Misumi O."/>
            <person name="Shin-i T."/>
            <person name="Maruyama S."/>
            <person name="Takahara M."/>
            <person name="Miyagishima S."/>
            <person name="Mori T."/>
            <person name="Nishida K."/>
            <person name="Yagisawa F."/>
            <person name="Nishida K."/>
            <person name="Yoshida Y."/>
            <person name="Nishimura Y."/>
            <person name="Nakao S."/>
            <person name="Kobayashi T."/>
            <person name="Momoyama Y."/>
            <person name="Higashiyama T."/>
            <person name="Minoda A."/>
            <person name="Sano M."/>
            <person name="Nomoto H."/>
            <person name="Oishi K."/>
            <person name="Hayashi H."/>
            <person name="Ohta F."/>
            <person name="Nishizaka S."/>
            <person name="Haga S."/>
            <person name="Miura S."/>
            <person name="Morishita T."/>
            <person name="Kabeya Y."/>
            <person name="Terasawa K."/>
            <person name="Suzuki Y."/>
            <person name="Ishii Y."/>
            <person name="Asakawa S."/>
            <person name="Takano H."/>
            <person name="Ohta N."/>
            <person name="Kuroiwa H."/>
            <person name="Tanaka K."/>
            <person name="Shimizu N."/>
            <person name="Sugano S."/>
            <person name="Sato N."/>
            <person name="Nozaki H."/>
            <person name="Ogasawara N."/>
            <person name="Kohara Y."/>
            <person name="Kuroiwa T."/>
        </authorList>
    </citation>
    <scope>NUCLEOTIDE SEQUENCE [LARGE SCALE GENOMIC DNA]</scope>
    <source>
        <strain evidence="10 11">10D</strain>
    </source>
</reference>
<dbReference type="SUPFAM" id="SSF69065">
    <property type="entry name" value="RNase III domain-like"/>
    <property type="match status" value="1"/>
</dbReference>
<name>M1V782_CYAM1</name>
<protein>
    <submittedName>
        <fullName evidence="10">Similar to dsRNA-specific ribonuclease</fullName>
    </submittedName>
</protein>
<dbReference type="OrthoDB" id="6099at2759"/>
<gene>
    <name evidence="10" type="ORF">CYME_CMS219C</name>
</gene>
<dbReference type="GO" id="GO:0004525">
    <property type="term" value="F:ribonuclease III activity"/>
    <property type="evidence" value="ECO:0007669"/>
    <property type="project" value="InterPro"/>
</dbReference>
<dbReference type="GO" id="GO:0006364">
    <property type="term" value="P:rRNA processing"/>
    <property type="evidence" value="ECO:0007669"/>
    <property type="project" value="InterPro"/>
</dbReference>
<dbReference type="NCBIfam" id="TIGR02191">
    <property type="entry name" value="RNaseIII"/>
    <property type="match status" value="1"/>
</dbReference>
<evidence type="ECO:0000259" key="9">
    <source>
        <dbReference type="PROSITE" id="PS50142"/>
    </source>
</evidence>
<dbReference type="GO" id="GO:0003725">
    <property type="term" value="F:double-stranded RNA binding"/>
    <property type="evidence" value="ECO:0007669"/>
    <property type="project" value="TreeGrafter"/>
</dbReference>
<dbReference type="RefSeq" id="XP_005538866.1">
    <property type="nucleotide sequence ID" value="XM_005538809.1"/>
</dbReference>
<dbReference type="PROSITE" id="PS00517">
    <property type="entry name" value="RNASE_3_1"/>
    <property type="match status" value="1"/>
</dbReference>
<keyword evidence="2" id="KW-0540">Nuclease</keyword>
<dbReference type="InterPro" id="IPR036389">
    <property type="entry name" value="RNase_III_sf"/>
</dbReference>
<dbReference type="InterPro" id="IPR014720">
    <property type="entry name" value="dsRBD_dom"/>
</dbReference>
<dbReference type="CDD" id="cd10845">
    <property type="entry name" value="DSRM_RNAse_III_family"/>
    <property type="match status" value="1"/>
</dbReference>
<comment type="similarity">
    <text evidence="1">Belongs to the ribonuclease III family.</text>
</comment>
<evidence type="ECO:0000256" key="5">
    <source>
        <dbReference type="ARBA" id="ARBA00022884"/>
    </source>
</evidence>
<evidence type="ECO:0000256" key="1">
    <source>
        <dbReference type="ARBA" id="ARBA00010183"/>
    </source>
</evidence>
<evidence type="ECO:0000313" key="11">
    <source>
        <dbReference type="Proteomes" id="UP000007014"/>
    </source>
</evidence>
<dbReference type="SMART" id="SM00358">
    <property type="entry name" value="DSRM"/>
    <property type="match status" value="1"/>
</dbReference>
<keyword evidence="5 6" id="KW-0694">RNA-binding</keyword>
<dbReference type="Pfam" id="PF14622">
    <property type="entry name" value="Ribonucleas_3_3"/>
    <property type="match status" value="1"/>
</dbReference>
<dbReference type="SUPFAM" id="SSF54768">
    <property type="entry name" value="dsRNA-binding domain-like"/>
    <property type="match status" value="1"/>
</dbReference>
<dbReference type="CDD" id="cd00593">
    <property type="entry name" value="RIBOc"/>
    <property type="match status" value="1"/>
</dbReference>
<dbReference type="PROSITE" id="PS50137">
    <property type="entry name" value="DS_RBD"/>
    <property type="match status" value="1"/>
</dbReference>
<keyword evidence="11" id="KW-1185">Reference proteome</keyword>
<dbReference type="Gene3D" id="3.30.160.20">
    <property type="match status" value="1"/>
</dbReference>
<dbReference type="PANTHER" id="PTHR11207:SF0">
    <property type="entry name" value="RIBONUCLEASE 3"/>
    <property type="match status" value="1"/>
</dbReference>
<evidence type="ECO:0000256" key="3">
    <source>
        <dbReference type="ARBA" id="ARBA00022759"/>
    </source>
</evidence>
<dbReference type="Gramene" id="CMS219CT">
    <property type="protein sequence ID" value="CMS219CT"/>
    <property type="gene ID" value="CMS219C"/>
</dbReference>
<sequence>MPRRSRTAAFTVAGSVGRRVNALPTRKRRRRTAPATAPEASSRALLVPVRHLSLCGCVKHPDFNLANLEQRLRYRFSRYPELAKLAFSHPASSNGDGHQRLLNNERLEFLGDAILSAVVADSLYRQLPEAREGELSVIRAAVVSRDACAKYFARLGLEEFLEFGPVPPPVYERLSRTQNIRANAFEAILGAIYIDGGYEAALEFFLMHFAEDLIHKQIHPVPNYKSVLQEWASQQKEVVTELPSYEILKKSGAAHSPHFDVRVCMRVRGAPEPIECHGSGRSRKQAEQVAAKALLQLMGVPIDRNEPRDSQHEAPSALVEATAPLLGSAAGTMHPSRLSHSNGQQTSSAREQRVLWDGRQRRQSIDDVRRSTDLEMVIPAAYGGAAASLATVCQWIADAYTVPVAMACLSHFALTGSIAANQTWMQHPLIPQLFWAVVLDRSLLTLADDAPVETVQEMLPSGQRMIRVYSSSDAGDGALQLDPLAPGAESANFFVARRLVVPRSEKTLSMGMFVRFQGCLVPQRNDFETDFISDDITQAWLTALVATVALMFVNESSSASETAERTEPTVPHSHWTGTFVREAVQEWSDAPGQRALARLRLACSRILQELSGYGLLRWNRRNTVLSLHASLLLQFARTWLLI</sequence>
<dbReference type="AlphaFoldDB" id="M1V782"/>
<keyword evidence="3" id="KW-0255">Endonuclease</keyword>
<dbReference type="GeneID" id="16997321"/>
<proteinExistence type="inferred from homology"/>
<dbReference type="Pfam" id="PF00035">
    <property type="entry name" value="dsrm"/>
    <property type="match status" value="1"/>
</dbReference>
<feature type="region of interest" description="Disordered" evidence="7">
    <location>
        <begin position="329"/>
        <end position="353"/>
    </location>
</feature>
<feature type="compositionally biased region" description="Polar residues" evidence="7">
    <location>
        <begin position="338"/>
        <end position="349"/>
    </location>
</feature>
<dbReference type="PANTHER" id="PTHR11207">
    <property type="entry name" value="RIBONUCLEASE III"/>
    <property type="match status" value="1"/>
</dbReference>
<dbReference type="eggNOG" id="KOG1817">
    <property type="taxonomic scope" value="Eukaryota"/>
</dbReference>
<feature type="domain" description="DRBM" evidence="8">
    <location>
        <begin position="223"/>
        <end position="300"/>
    </location>
</feature>
<dbReference type="STRING" id="280699.M1V782"/>
<keyword evidence="4" id="KW-0378">Hydrolase</keyword>
<evidence type="ECO:0000256" key="6">
    <source>
        <dbReference type="PROSITE-ProRule" id="PRU00266"/>
    </source>
</evidence>
<accession>M1V782</accession>
<dbReference type="HOGENOM" id="CLU_426654_0_0_1"/>
<dbReference type="SMART" id="SM00535">
    <property type="entry name" value="RIBOc"/>
    <property type="match status" value="1"/>
</dbReference>
<feature type="domain" description="RNase III" evidence="9">
    <location>
        <begin position="65"/>
        <end position="197"/>
    </location>
</feature>
<dbReference type="InterPro" id="IPR011907">
    <property type="entry name" value="RNase_III"/>
</dbReference>
<dbReference type="HAMAP" id="MF_00104">
    <property type="entry name" value="RNase_III"/>
    <property type="match status" value="1"/>
</dbReference>
<dbReference type="EMBL" id="AP006501">
    <property type="protein sequence ID" value="BAM82830.1"/>
    <property type="molecule type" value="Genomic_DNA"/>
</dbReference>
<dbReference type="InterPro" id="IPR000999">
    <property type="entry name" value="RNase_III_dom"/>
</dbReference>
<organism evidence="10 11">
    <name type="scientific">Cyanidioschyzon merolae (strain NIES-3377 / 10D)</name>
    <name type="common">Unicellular red alga</name>
    <dbReference type="NCBI Taxonomy" id="280699"/>
    <lineage>
        <taxon>Eukaryota</taxon>
        <taxon>Rhodophyta</taxon>
        <taxon>Bangiophyceae</taxon>
        <taxon>Cyanidiales</taxon>
        <taxon>Cyanidiaceae</taxon>
        <taxon>Cyanidioschyzon</taxon>
    </lineage>
</organism>
<dbReference type="GO" id="GO:0010468">
    <property type="term" value="P:regulation of gene expression"/>
    <property type="evidence" value="ECO:0007669"/>
    <property type="project" value="TreeGrafter"/>
</dbReference>
<evidence type="ECO:0000256" key="4">
    <source>
        <dbReference type="ARBA" id="ARBA00022801"/>
    </source>
</evidence>
<dbReference type="PROSITE" id="PS50142">
    <property type="entry name" value="RNASE_3_2"/>
    <property type="match status" value="1"/>
</dbReference>
<dbReference type="KEGG" id="cme:CYME_CMS219C"/>
<evidence type="ECO:0000256" key="7">
    <source>
        <dbReference type="SAM" id="MobiDB-lite"/>
    </source>
</evidence>
<dbReference type="Gene3D" id="1.10.1520.10">
    <property type="entry name" value="Ribonuclease III domain"/>
    <property type="match status" value="1"/>
</dbReference>
<reference evidence="10 11" key="2">
    <citation type="journal article" date="2007" name="BMC Biol.">
        <title>A 100%-complete sequence reveals unusually simple genomic features in the hot-spring red alga Cyanidioschyzon merolae.</title>
        <authorList>
            <person name="Nozaki H."/>
            <person name="Takano H."/>
            <person name="Misumi O."/>
            <person name="Terasawa K."/>
            <person name="Matsuzaki M."/>
            <person name="Maruyama S."/>
            <person name="Nishida K."/>
            <person name="Yagisawa F."/>
            <person name="Yoshida Y."/>
            <person name="Fujiwara T."/>
            <person name="Takio S."/>
            <person name="Tamura K."/>
            <person name="Chung S.J."/>
            <person name="Nakamura S."/>
            <person name="Kuroiwa H."/>
            <person name="Tanaka K."/>
            <person name="Sato N."/>
            <person name="Kuroiwa T."/>
        </authorList>
    </citation>
    <scope>NUCLEOTIDE SEQUENCE [LARGE SCALE GENOMIC DNA]</scope>
    <source>
        <strain evidence="10 11">10D</strain>
    </source>
</reference>
<evidence type="ECO:0000259" key="8">
    <source>
        <dbReference type="PROSITE" id="PS50137"/>
    </source>
</evidence>